<reference evidence="1 2" key="1">
    <citation type="submission" date="2020-08" db="EMBL/GenBank/DDBJ databases">
        <title>Genomic Encyclopedia of Type Strains, Phase IV (KMG-V): Genome sequencing to study the core and pangenomes of soil and plant-associated prokaryotes.</title>
        <authorList>
            <person name="Whitman W."/>
        </authorList>
    </citation>
    <scope>NUCLEOTIDE SEQUENCE [LARGE SCALE GENOMIC DNA]</scope>
    <source>
        <strain evidence="1 2">S3M1</strain>
    </source>
</reference>
<evidence type="ECO:0000313" key="2">
    <source>
        <dbReference type="Proteomes" id="UP000537204"/>
    </source>
</evidence>
<evidence type="ECO:0000313" key="1">
    <source>
        <dbReference type="EMBL" id="MBB5634535.1"/>
    </source>
</evidence>
<sequence length="83" mass="9349">MRVLLALFCLIILTNFGCKQQADSLEFDTIVGLAYSNIMTLNSPDSTNCKAKKTKDLQLFKIKKDSLKVDSCTHSLDYINQVM</sequence>
<proteinExistence type="predicted"/>
<dbReference type="Proteomes" id="UP000537204">
    <property type="component" value="Unassembled WGS sequence"/>
</dbReference>
<dbReference type="AlphaFoldDB" id="A0A7W8ZIJ0"/>
<dbReference type="EMBL" id="JACHCE010000001">
    <property type="protein sequence ID" value="MBB5634535.1"/>
    <property type="molecule type" value="Genomic_DNA"/>
</dbReference>
<accession>A0A7W8ZIJ0</accession>
<name>A0A7W8ZIJ0_9SPHI</name>
<protein>
    <submittedName>
        <fullName evidence="1">Uncharacterized protein</fullName>
    </submittedName>
</protein>
<comment type="caution">
    <text evidence="1">The sequence shown here is derived from an EMBL/GenBank/DDBJ whole genome shotgun (WGS) entry which is preliminary data.</text>
</comment>
<organism evidence="1 2">
    <name type="scientific">Pedobacter cryoconitis</name>
    <dbReference type="NCBI Taxonomy" id="188932"/>
    <lineage>
        <taxon>Bacteria</taxon>
        <taxon>Pseudomonadati</taxon>
        <taxon>Bacteroidota</taxon>
        <taxon>Sphingobacteriia</taxon>
        <taxon>Sphingobacteriales</taxon>
        <taxon>Sphingobacteriaceae</taxon>
        <taxon>Pedobacter</taxon>
    </lineage>
</organism>
<dbReference type="RefSeq" id="WP_183878419.1">
    <property type="nucleotide sequence ID" value="NZ_JACHCD010000002.1"/>
</dbReference>
<gene>
    <name evidence="1" type="ORF">HDE68_000420</name>
</gene>